<feature type="transmembrane region" description="Helical" evidence="7">
    <location>
        <begin position="301"/>
        <end position="322"/>
    </location>
</feature>
<dbReference type="PATRIC" id="fig|431306.5.peg.1663"/>
<evidence type="ECO:0000313" key="8">
    <source>
        <dbReference type="EMBL" id="CEF55825.1"/>
    </source>
</evidence>
<comment type="subcellular location">
    <subcellularLocation>
        <location evidence="1">Cell membrane</location>
        <topology evidence="1">Multi-pass membrane protein</topology>
    </subcellularLocation>
</comment>
<dbReference type="PROSITE" id="PS51257">
    <property type="entry name" value="PROKAR_LIPOPROTEIN"/>
    <property type="match status" value="1"/>
</dbReference>
<comment type="similarity">
    <text evidence="2">Belongs to the UPF0324 family.</text>
</comment>
<feature type="transmembrane region" description="Helical" evidence="7">
    <location>
        <begin position="334"/>
        <end position="353"/>
    </location>
</feature>
<evidence type="ECO:0000256" key="4">
    <source>
        <dbReference type="ARBA" id="ARBA00022692"/>
    </source>
</evidence>
<feature type="transmembrane region" description="Helical" evidence="7">
    <location>
        <begin position="235"/>
        <end position="255"/>
    </location>
</feature>
<feature type="transmembrane region" description="Helical" evidence="7">
    <location>
        <begin position="276"/>
        <end position="295"/>
    </location>
</feature>
<dbReference type="EMBL" id="LN609302">
    <property type="protein sequence ID" value="CEF55825.1"/>
    <property type="molecule type" value="Genomic_DNA"/>
</dbReference>
<feature type="transmembrane region" description="Helical" evidence="7">
    <location>
        <begin position="139"/>
        <end position="160"/>
    </location>
</feature>
<evidence type="ECO:0000256" key="1">
    <source>
        <dbReference type="ARBA" id="ARBA00004651"/>
    </source>
</evidence>
<feature type="transmembrane region" description="Helical" evidence="7">
    <location>
        <begin position="202"/>
        <end position="223"/>
    </location>
</feature>
<keyword evidence="6 7" id="KW-0472">Membrane</keyword>
<evidence type="ECO:0000313" key="9">
    <source>
        <dbReference type="Proteomes" id="UP000068250"/>
    </source>
</evidence>
<protein>
    <submittedName>
        <fullName evidence="8">Uncharacterized protein</fullName>
    </submittedName>
</protein>
<proteinExistence type="inferred from homology"/>
<dbReference type="Pfam" id="PF03601">
    <property type="entry name" value="Cons_hypoth698"/>
    <property type="match status" value="1"/>
</dbReference>
<dbReference type="PANTHER" id="PTHR30106:SF2">
    <property type="entry name" value="UPF0324 INNER MEMBRANE PROTEIN YEIH"/>
    <property type="match status" value="1"/>
</dbReference>
<keyword evidence="5 7" id="KW-1133">Transmembrane helix</keyword>
<feature type="transmembrane region" description="Helical" evidence="7">
    <location>
        <begin position="21"/>
        <end position="39"/>
    </location>
</feature>
<evidence type="ECO:0000256" key="5">
    <source>
        <dbReference type="ARBA" id="ARBA00022989"/>
    </source>
</evidence>
<keyword evidence="4 7" id="KW-0812">Transmembrane</keyword>
<evidence type="ECO:0000256" key="7">
    <source>
        <dbReference type="SAM" id="Phobius"/>
    </source>
</evidence>
<feature type="transmembrane region" description="Helical" evidence="7">
    <location>
        <begin position="81"/>
        <end position="100"/>
    </location>
</feature>
<evidence type="ECO:0000256" key="3">
    <source>
        <dbReference type="ARBA" id="ARBA00022475"/>
    </source>
</evidence>
<feature type="transmembrane region" description="Helical" evidence="7">
    <location>
        <begin position="106"/>
        <end position="127"/>
    </location>
</feature>
<name>A0A0U5BIZ1_9PROT</name>
<gene>
    <name evidence="8" type="ORF">AGA_1635</name>
</gene>
<dbReference type="GO" id="GO:0005886">
    <property type="term" value="C:plasma membrane"/>
    <property type="evidence" value="ECO:0007669"/>
    <property type="project" value="UniProtKB-SubCell"/>
</dbReference>
<accession>A0A0U5BIZ1</accession>
<sequence length="359" mass="37306">MTRIFLAPFILPQQAFRFVKTNLPGVLLCLLISCMAMVLEAAETFLLGKAWLESLNLALLLGVFARTLYEPGLIWADGIKLCSKTLLNIAIVLLGASFSLNAVLCAGPLLLVGVMGVVLFSIIFTYGVGRVIGLPTPQLLLVACGNAICGNSAIMAAAPVIRAKDEDVGTTIAFTAAGGLVVVLCLPLLVPTLHMSQSAQGALAGLTVYAVPQVVAAAAPFGLTAVHVGTLVKLMRVLMLGPVCISLSLLAPKLLHMGASSKPPAAPYHLPLSRLVPWYITGFFVMMIARSLSIIPTAAVAPLGLTATNLTILAMAALGLSVDLRSVIRAGKPLVLTVCFSLAGLIGASLALVKVTFCD</sequence>
<dbReference type="PANTHER" id="PTHR30106">
    <property type="entry name" value="INNER MEMBRANE PROTEIN YEIH-RELATED"/>
    <property type="match status" value="1"/>
</dbReference>
<reference evidence="9" key="1">
    <citation type="submission" date="2014-09" db="EMBL/GenBank/DDBJ databases">
        <authorList>
            <person name="Illeghems K.G."/>
        </authorList>
    </citation>
    <scope>NUCLEOTIDE SEQUENCE [LARGE SCALE GENOMIC DNA]</scope>
    <source>
        <strain evidence="9">LMG 23848T</strain>
    </source>
</reference>
<dbReference type="RefSeq" id="WP_059023714.1">
    <property type="nucleotide sequence ID" value="NZ_LN609302.1"/>
</dbReference>
<dbReference type="Proteomes" id="UP000068250">
    <property type="component" value="Chromosome I"/>
</dbReference>
<dbReference type="InterPro" id="IPR018383">
    <property type="entry name" value="UPF0324_pro"/>
</dbReference>
<evidence type="ECO:0000256" key="2">
    <source>
        <dbReference type="ARBA" id="ARBA00007977"/>
    </source>
</evidence>
<organism evidence="8 9">
    <name type="scientific">Acetobacter ghanensis</name>
    <dbReference type="NCBI Taxonomy" id="431306"/>
    <lineage>
        <taxon>Bacteria</taxon>
        <taxon>Pseudomonadati</taxon>
        <taxon>Pseudomonadota</taxon>
        <taxon>Alphaproteobacteria</taxon>
        <taxon>Acetobacterales</taxon>
        <taxon>Acetobacteraceae</taxon>
        <taxon>Acetobacter</taxon>
    </lineage>
</organism>
<dbReference type="AlphaFoldDB" id="A0A0U5BIZ1"/>
<feature type="transmembrane region" description="Helical" evidence="7">
    <location>
        <begin position="172"/>
        <end position="190"/>
    </location>
</feature>
<keyword evidence="3" id="KW-1003">Cell membrane</keyword>
<evidence type="ECO:0000256" key="6">
    <source>
        <dbReference type="ARBA" id="ARBA00023136"/>
    </source>
</evidence>